<dbReference type="PANTHER" id="PTHR33908">
    <property type="entry name" value="MANNOSYLTRANSFERASE YKCB-RELATED"/>
    <property type="match status" value="1"/>
</dbReference>
<keyword evidence="6 8" id="KW-1133">Transmembrane helix</keyword>
<feature type="transmembrane region" description="Helical" evidence="8">
    <location>
        <begin position="315"/>
        <end position="335"/>
    </location>
</feature>
<reference evidence="10 11" key="1">
    <citation type="journal article" date="2021" name="Int. J. Syst. Evol. Microbiol.">
        <title>Amazonocrinis nigriterrae gen. nov., sp. nov., Atlanticothrix silvestris gen. nov., sp. nov. and Dendronalium phyllosphericum gen. nov., sp. nov., nostocacean cyanobacteria from Brazilian environments.</title>
        <authorList>
            <person name="Alvarenga D.O."/>
            <person name="Andreote A.P.D."/>
            <person name="Branco L.H.Z."/>
            <person name="Delbaje E."/>
            <person name="Cruz R.B."/>
            <person name="Varani A.M."/>
            <person name="Fiore M.F."/>
        </authorList>
    </citation>
    <scope>NUCLEOTIDE SEQUENCE [LARGE SCALE GENOMIC DNA]</scope>
    <source>
        <strain evidence="10 11">CENA369</strain>
    </source>
</reference>
<dbReference type="InterPro" id="IPR050297">
    <property type="entry name" value="LipidA_mod_glycosyltrf_83"/>
</dbReference>
<keyword evidence="2" id="KW-1003">Cell membrane</keyword>
<keyword evidence="7 8" id="KW-0472">Membrane</keyword>
<protein>
    <submittedName>
        <fullName evidence="10">Glycosyltransferase family 39 protein</fullName>
    </submittedName>
</protein>
<keyword evidence="11" id="KW-1185">Reference proteome</keyword>
<keyword evidence="3" id="KW-0328">Glycosyltransferase</keyword>
<evidence type="ECO:0000256" key="4">
    <source>
        <dbReference type="ARBA" id="ARBA00022679"/>
    </source>
</evidence>
<feature type="transmembrane region" description="Helical" evidence="8">
    <location>
        <begin position="148"/>
        <end position="167"/>
    </location>
</feature>
<organism evidence="10 11">
    <name type="scientific">Dendronalium phyllosphericum CENA369</name>
    <dbReference type="NCBI Taxonomy" id="1725256"/>
    <lineage>
        <taxon>Bacteria</taxon>
        <taxon>Bacillati</taxon>
        <taxon>Cyanobacteriota</taxon>
        <taxon>Cyanophyceae</taxon>
        <taxon>Nostocales</taxon>
        <taxon>Nostocaceae</taxon>
        <taxon>Dendronalium</taxon>
        <taxon>Dendronalium phyllosphericum</taxon>
    </lineage>
</organism>
<feature type="transmembrane region" description="Helical" evidence="8">
    <location>
        <begin position="203"/>
        <end position="229"/>
    </location>
</feature>
<name>A0A8J7LDU4_9NOST</name>
<feature type="transmembrane region" description="Helical" evidence="8">
    <location>
        <begin position="404"/>
        <end position="424"/>
    </location>
</feature>
<comment type="subcellular location">
    <subcellularLocation>
        <location evidence="1">Cell membrane</location>
        <topology evidence="1">Multi-pass membrane protein</topology>
    </subcellularLocation>
</comment>
<evidence type="ECO:0000259" key="9">
    <source>
        <dbReference type="Pfam" id="PF13231"/>
    </source>
</evidence>
<feature type="transmembrane region" description="Helical" evidence="8">
    <location>
        <begin position="241"/>
        <end position="264"/>
    </location>
</feature>
<dbReference type="GO" id="GO:0005886">
    <property type="term" value="C:plasma membrane"/>
    <property type="evidence" value="ECO:0007669"/>
    <property type="project" value="UniProtKB-SubCell"/>
</dbReference>
<sequence>MTSKTRAFHQVYRYWLLFLIVILSAGIFFRFVNLDRKVYWHDEAYTSLRISGYTKTEFVQKVFDGSVIDVDSILKYQRPNPEKGVIDTINSLAVDDTQHPPLYYVLIRLWVQLFGNSVATIRSLSAIISLLAFPCIYWLCLELFESPIIAWTSVILLAVSPLHVLYAQEARQFSLWIVTILLESAVMLRAIRLRSKQLWRIYGVTVALGLYTFLFSGLVAIAHGIYIITIERFRFTKTVKAYLTATSAAFIAFIPWIIVIINNLEQIDRTTASAQARLSISGLISAWITNISYLFADFWRYEPFFPDLDFPGLRWGRFLTPTIIILVIYSFLFVYRHTAPRVWLFIFTLSGVTALALILPDAIAGGKLSVRARYVMPCYIGIQLAIAYLLATQIISAKLIVQKFWQLIIVIVISTGFLSCAVSSQAETWWNKGSHANPQIARIINQTNNPLLISSNYSLNIGDLMSLSHLLNNQVKMQLVIEPTLPNIPDSFSNIFLFNPSKQFKSKLENKYQLVIVDKKGRLWHLHNKKI</sequence>
<feature type="transmembrane region" description="Helical" evidence="8">
    <location>
        <begin position="276"/>
        <end position="295"/>
    </location>
</feature>
<accession>A0A8J7LDU4</accession>
<evidence type="ECO:0000256" key="1">
    <source>
        <dbReference type="ARBA" id="ARBA00004651"/>
    </source>
</evidence>
<evidence type="ECO:0000256" key="8">
    <source>
        <dbReference type="SAM" id="Phobius"/>
    </source>
</evidence>
<feature type="transmembrane region" description="Helical" evidence="8">
    <location>
        <begin position="119"/>
        <end position="141"/>
    </location>
</feature>
<evidence type="ECO:0000256" key="7">
    <source>
        <dbReference type="ARBA" id="ARBA00023136"/>
    </source>
</evidence>
<evidence type="ECO:0000256" key="3">
    <source>
        <dbReference type="ARBA" id="ARBA00022676"/>
    </source>
</evidence>
<evidence type="ECO:0000256" key="5">
    <source>
        <dbReference type="ARBA" id="ARBA00022692"/>
    </source>
</evidence>
<feature type="transmembrane region" description="Helical" evidence="8">
    <location>
        <begin position="173"/>
        <end position="191"/>
    </location>
</feature>
<proteinExistence type="predicted"/>
<feature type="domain" description="Glycosyltransferase RgtA/B/C/D-like" evidence="9">
    <location>
        <begin position="98"/>
        <end position="258"/>
    </location>
</feature>
<gene>
    <name evidence="10" type="ORF">I8752_04525</name>
</gene>
<evidence type="ECO:0000256" key="2">
    <source>
        <dbReference type="ARBA" id="ARBA00022475"/>
    </source>
</evidence>
<evidence type="ECO:0000313" key="10">
    <source>
        <dbReference type="EMBL" id="MBH8572308.1"/>
    </source>
</evidence>
<feature type="transmembrane region" description="Helical" evidence="8">
    <location>
        <begin position="12"/>
        <end position="32"/>
    </location>
</feature>
<dbReference type="Proteomes" id="UP000662314">
    <property type="component" value="Unassembled WGS sequence"/>
</dbReference>
<dbReference type="AlphaFoldDB" id="A0A8J7LDU4"/>
<dbReference type="Pfam" id="PF13231">
    <property type="entry name" value="PMT_2"/>
    <property type="match status" value="1"/>
</dbReference>
<feature type="transmembrane region" description="Helical" evidence="8">
    <location>
        <begin position="372"/>
        <end position="392"/>
    </location>
</feature>
<keyword evidence="5 8" id="KW-0812">Transmembrane</keyword>
<dbReference type="GO" id="GO:0009103">
    <property type="term" value="P:lipopolysaccharide biosynthetic process"/>
    <property type="evidence" value="ECO:0007669"/>
    <property type="project" value="UniProtKB-ARBA"/>
</dbReference>
<dbReference type="GO" id="GO:0016763">
    <property type="term" value="F:pentosyltransferase activity"/>
    <property type="evidence" value="ECO:0007669"/>
    <property type="project" value="TreeGrafter"/>
</dbReference>
<dbReference type="EMBL" id="JAECZA010000011">
    <property type="protein sequence ID" value="MBH8572308.1"/>
    <property type="molecule type" value="Genomic_DNA"/>
</dbReference>
<comment type="caution">
    <text evidence="10">The sequence shown here is derived from an EMBL/GenBank/DDBJ whole genome shotgun (WGS) entry which is preliminary data.</text>
</comment>
<dbReference type="InterPro" id="IPR038731">
    <property type="entry name" value="RgtA/B/C-like"/>
</dbReference>
<dbReference type="RefSeq" id="WP_214431133.1">
    <property type="nucleotide sequence ID" value="NZ_CAWPUQ010000013.1"/>
</dbReference>
<keyword evidence="4" id="KW-0808">Transferase</keyword>
<evidence type="ECO:0000256" key="6">
    <source>
        <dbReference type="ARBA" id="ARBA00022989"/>
    </source>
</evidence>
<dbReference type="PANTHER" id="PTHR33908:SF11">
    <property type="entry name" value="MEMBRANE PROTEIN"/>
    <property type="match status" value="1"/>
</dbReference>
<evidence type="ECO:0000313" key="11">
    <source>
        <dbReference type="Proteomes" id="UP000662314"/>
    </source>
</evidence>
<feature type="transmembrane region" description="Helical" evidence="8">
    <location>
        <begin position="342"/>
        <end position="360"/>
    </location>
</feature>